<dbReference type="KEGG" id="gaw:V144x_54240"/>
<dbReference type="EMBL" id="CP037920">
    <property type="protein sequence ID" value="QDT99910.1"/>
    <property type="molecule type" value="Genomic_DNA"/>
</dbReference>
<dbReference type="RefSeq" id="WP_144989834.1">
    <property type="nucleotide sequence ID" value="NZ_CP037920.1"/>
</dbReference>
<keyword evidence="1" id="KW-1133">Transmembrane helix</keyword>
<accession>A0A517W3U9</accession>
<keyword evidence="1" id="KW-0472">Membrane</keyword>
<name>A0A517W3U9_9PLAN</name>
<dbReference type="Proteomes" id="UP000318704">
    <property type="component" value="Chromosome"/>
</dbReference>
<evidence type="ECO:0000256" key="1">
    <source>
        <dbReference type="SAM" id="Phobius"/>
    </source>
</evidence>
<gene>
    <name evidence="2" type="ORF">V144x_54240</name>
</gene>
<dbReference type="AlphaFoldDB" id="A0A517W3U9"/>
<reference evidence="2 3" key="1">
    <citation type="submission" date="2019-03" db="EMBL/GenBank/DDBJ databases">
        <title>Deep-cultivation of Planctomycetes and their phenomic and genomic characterization uncovers novel biology.</title>
        <authorList>
            <person name="Wiegand S."/>
            <person name="Jogler M."/>
            <person name="Boedeker C."/>
            <person name="Pinto D."/>
            <person name="Vollmers J."/>
            <person name="Rivas-Marin E."/>
            <person name="Kohn T."/>
            <person name="Peeters S.H."/>
            <person name="Heuer A."/>
            <person name="Rast P."/>
            <person name="Oberbeckmann S."/>
            <person name="Bunk B."/>
            <person name="Jeske O."/>
            <person name="Meyerdierks A."/>
            <person name="Storesund J.E."/>
            <person name="Kallscheuer N."/>
            <person name="Luecker S."/>
            <person name="Lage O.M."/>
            <person name="Pohl T."/>
            <person name="Merkel B.J."/>
            <person name="Hornburger P."/>
            <person name="Mueller R.-W."/>
            <person name="Bruemmer F."/>
            <person name="Labrenz M."/>
            <person name="Spormann A.M."/>
            <person name="Op den Camp H."/>
            <person name="Overmann J."/>
            <person name="Amann R."/>
            <person name="Jetten M.S.M."/>
            <person name="Mascher T."/>
            <person name="Medema M.H."/>
            <person name="Devos D.P."/>
            <person name="Kaster A.-K."/>
            <person name="Ovreas L."/>
            <person name="Rohde M."/>
            <person name="Galperin M.Y."/>
            <person name="Jogler C."/>
        </authorList>
    </citation>
    <scope>NUCLEOTIDE SEQUENCE [LARGE SCALE GENOMIC DNA]</scope>
    <source>
        <strain evidence="2 3">V144</strain>
    </source>
</reference>
<feature type="transmembrane region" description="Helical" evidence="1">
    <location>
        <begin position="44"/>
        <end position="62"/>
    </location>
</feature>
<keyword evidence="1" id="KW-0812">Transmembrane</keyword>
<evidence type="ECO:0000313" key="2">
    <source>
        <dbReference type="EMBL" id="QDT99910.1"/>
    </source>
</evidence>
<proteinExistence type="predicted"/>
<evidence type="ECO:0000313" key="3">
    <source>
        <dbReference type="Proteomes" id="UP000318704"/>
    </source>
</evidence>
<feature type="transmembrane region" description="Helical" evidence="1">
    <location>
        <begin position="74"/>
        <end position="94"/>
    </location>
</feature>
<organism evidence="2 3">
    <name type="scientific">Gimesia aquarii</name>
    <dbReference type="NCBI Taxonomy" id="2527964"/>
    <lineage>
        <taxon>Bacteria</taxon>
        <taxon>Pseudomonadati</taxon>
        <taxon>Planctomycetota</taxon>
        <taxon>Planctomycetia</taxon>
        <taxon>Planctomycetales</taxon>
        <taxon>Planctomycetaceae</taxon>
        <taxon>Gimesia</taxon>
    </lineage>
</organism>
<sequence>MSPWVFPILIFATWIVWCGACISGKAVHDARHGIPDDQRSGTSILPGIPIIPLIFWGLALTIDSATYPWGTYSIGGFHCVLLVLLVITMIRNVWNLHRLADGT</sequence>
<feature type="transmembrane region" description="Helical" evidence="1">
    <location>
        <begin position="6"/>
        <end position="23"/>
    </location>
</feature>
<protein>
    <submittedName>
        <fullName evidence="2">Uncharacterized protein</fullName>
    </submittedName>
</protein>